<dbReference type="Proteomes" id="UP000694387">
    <property type="component" value="Chromosome 10"/>
</dbReference>
<evidence type="ECO:0000313" key="3">
    <source>
        <dbReference type="Proteomes" id="UP000694387"/>
    </source>
</evidence>
<feature type="transmembrane region" description="Helical" evidence="1">
    <location>
        <begin position="93"/>
        <end position="116"/>
    </location>
</feature>
<keyword evidence="1" id="KW-0472">Membrane</keyword>
<name>A0A9L0K361_EQUAS</name>
<keyword evidence="3" id="KW-1185">Reference proteome</keyword>
<reference evidence="2" key="3">
    <citation type="submission" date="2025-09" db="UniProtKB">
        <authorList>
            <consortium name="Ensembl"/>
        </authorList>
    </citation>
    <scope>IDENTIFICATION</scope>
</reference>
<protein>
    <submittedName>
        <fullName evidence="2">Uncharacterized protein</fullName>
    </submittedName>
</protein>
<reference evidence="2" key="2">
    <citation type="submission" date="2025-08" db="UniProtKB">
        <authorList>
            <consortium name="Ensembl"/>
        </authorList>
    </citation>
    <scope>IDENTIFICATION</scope>
</reference>
<evidence type="ECO:0000256" key="1">
    <source>
        <dbReference type="SAM" id="Phobius"/>
    </source>
</evidence>
<keyword evidence="1" id="KW-1133">Transmembrane helix</keyword>
<organism evidence="2 3">
    <name type="scientific">Equus asinus</name>
    <name type="common">Donkey</name>
    <name type="synonym">Equus africanus asinus</name>
    <dbReference type="NCBI Taxonomy" id="9793"/>
    <lineage>
        <taxon>Eukaryota</taxon>
        <taxon>Metazoa</taxon>
        <taxon>Chordata</taxon>
        <taxon>Craniata</taxon>
        <taxon>Vertebrata</taxon>
        <taxon>Euteleostomi</taxon>
        <taxon>Mammalia</taxon>
        <taxon>Eutheria</taxon>
        <taxon>Laurasiatheria</taxon>
        <taxon>Perissodactyla</taxon>
        <taxon>Equidae</taxon>
        <taxon>Equus</taxon>
    </lineage>
</organism>
<dbReference type="Ensembl" id="ENSEAST00005060761.1">
    <property type="protein sequence ID" value="ENSEASP00005055785.1"/>
    <property type="gene ID" value="ENSEASG00005023693.1"/>
</dbReference>
<proteinExistence type="predicted"/>
<sequence>MSYKSIALNLSSSPSPAPLVSHRHQWDSVPGGTACFGPVFKDFGPPSLGYVQVTKTLSIQDSQGTYRDLLLETGKEIWPAYAKKRHHPCLRRLSPSCLVSWAIAILCSACLLLNMFS</sequence>
<accession>A0A9L0K361</accession>
<evidence type="ECO:0000313" key="2">
    <source>
        <dbReference type="Ensembl" id="ENSEASP00005055785.1"/>
    </source>
</evidence>
<keyword evidence="1" id="KW-0812">Transmembrane</keyword>
<reference evidence="2 3" key="1">
    <citation type="journal article" date="2020" name="Nat. Commun.">
        <title>Donkey genomes provide new insights into domestication and selection for coat color.</title>
        <authorList>
            <person name="Wang"/>
            <person name="C."/>
            <person name="Li"/>
            <person name="H."/>
            <person name="Guo"/>
            <person name="Y."/>
            <person name="Huang"/>
            <person name="J."/>
            <person name="Sun"/>
            <person name="Y."/>
            <person name="Min"/>
            <person name="J."/>
            <person name="Wang"/>
            <person name="J."/>
            <person name="Fang"/>
            <person name="X."/>
            <person name="Zhao"/>
            <person name="Z."/>
            <person name="Wang"/>
            <person name="S."/>
            <person name="Zhang"/>
            <person name="Y."/>
            <person name="Liu"/>
            <person name="Q."/>
            <person name="Jiang"/>
            <person name="Q."/>
            <person name="Wang"/>
            <person name="X."/>
            <person name="Guo"/>
            <person name="Y."/>
            <person name="Yang"/>
            <person name="C."/>
            <person name="Wang"/>
            <person name="Y."/>
            <person name="Tian"/>
            <person name="F."/>
            <person name="Zhuang"/>
            <person name="G."/>
            <person name="Fan"/>
            <person name="Y."/>
            <person name="Gao"/>
            <person name="Q."/>
            <person name="Li"/>
            <person name="Y."/>
            <person name="Ju"/>
            <person name="Z."/>
            <person name="Li"/>
            <person name="J."/>
            <person name="Li"/>
            <person name="R."/>
            <person name="Hou"/>
            <person name="M."/>
            <person name="Yang"/>
            <person name="G."/>
            <person name="Liu"/>
            <person name="G."/>
            <person name="Liu"/>
            <person name="W."/>
            <person name="Guo"/>
            <person name="J."/>
            <person name="Pan"/>
            <person name="S."/>
            <person name="Fan"/>
            <person name="G."/>
            <person name="Zhang"/>
            <person name="W."/>
            <person name="Zhang"/>
            <person name="R."/>
            <person name="Yu"/>
            <person name="J."/>
            <person name="Zhang"/>
            <person name="X."/>
            <person name="Yin"/>
            <person name="Q."/>
            <person name="Ji"/>
            <person name="C."/>
            <person name="Jin"/>
            <person name="Y."/>
            <person name="Yue"/>
            <person name="G."/>
            <person name="Liu"/>
            <person name="M."/>
            <person name="Xu"/>
            <person name="J."/>
            <person name="Liu"/>
            <person name="S."/>
            <person name="Jordana"/>
            <person name="J."/>
            <person name="Noce"/>
            <person name="A."/>
            <person name="Amills"/>
            <person name="M."/>
            <person name="Wu"/>
            <person name="D.D."/>
            <person name="Li"/>
            <person name="S."/>
            <person name="Zhou"/>
            <person name="X. and Zhong"/>
            <person name="J."/>
        </authorList>
    </citation>
    <scope>NUCLEOTIDE SEQUENCE [LARGE SCALE GENOMIC DNA]</scope>
</reference>
<dbReference type="AlphaFoldDB" id="A0A9L0K361"/>